<keyword evidence="2" id="KW-0677">Repeat</keyword>
<dbReference type="GO" id="GO:0048678">
    <property type="term" value="P:response to axon injury"/>
    <property type="evidence" value="ECO:0007669"/>
    <property type="project" value="TreeGrafter"/>
</dbReference>
<accession>F2UGS8</accession>
<reference evidence="5" key="1">
    <citation type="submission" date="2009-08" db="EMBL/GenBank/DDBJ databases">
        <title>Annotation of Salpingoeca rosetta.</title>
        <authorList>
            <consortium name="The Broad Institute Genome Sequencing Platform"/>
            <person name="Russ C."/>
            <person name="Cuomo C."/>
            <person name="Burger G."/>
            <person name="Gray M.W."/>
            <person name="Holland P.W.H."/>
            <person name="King N."/>
            <person name="Lang F.B.F."/>
            <person name="Roger A.J."/>
            <person name="Ruiz-Trillo I."/>
            <person name="Young S.K."/>
            <person name="Zeng Q."/>
            <person name="Gargeya S."/>
            <person name="Alvarado L."/>
            <person name="Berlin A."/>
            <person name="Chapman S.B."/>
            <person name="Chen Z."/>
            <person name="Freedman E."/>
            <person name="Gellesch M."/>
            <person name="Goldberg J."/>
            <person name="Griggs A."/>
            <person name="Gujja S."/>
            <person name="Heilman E."/>
            <person name="Heiman D."/>
            <person name="Howarth C."/>
            <person name="Mehta T."/>
            <person name="Neiman D."/>
            <person name="Pearson M."/>
            <person name="Roberts A."/>
            <person name="Saif S."/>
            <person name="Shea T."/>
            <person name="Shenoy N."/>
            <person name="Sisk P."/>
            <person name="Stolte C."/>
            <person name="Sykes S."/>
            <person name="White J."/>
            <person name="Yandava C."/>
            <person name="Haas B."/>
            <person name="Nusbaum C."/>
            <person name="Birren B."/>
        </authorList>
    </citation>
    <scope>NUCLEOTIDE SEQUENCE [LARGE SCALE GENOMIC DNA]</scope>
    <source>
        <strain evidence="5">ATCC 50818</strain>
    </source>
</reference>
<dbReference type="Gene3D" id="2.20.110.10">
    <property type="entry name" value="Histone H3 K4-specific methyltransferase SET7/9 N-terminal domain"/>
    <property type="match status" value="2"/>
</dbReference>
<dbReference type="PANTHER" id="PTHR46614">
    <property type="entry name" value="MORN REPEAT-CONTAINING PROTEIN 4"/>
    <property type="match status" value="1"/>
</dbReference>
<evidence type="ECO:0000256" key="3">
    <source>
        <dbReference type="ARBA" id="ARBA00023273"/>
    </source>
</evidence>
<dbReference type="AlphaFoldDB" id="F2UGS8"/>
<dbReference type="InParanoid" id="F2UGS8"/>
<proteinExistence type="predicted"/>
<dbReference type="SUPFAM" id="SSF82185">
    <property type="entry name" value="Histone H3 K4-specific methyltransferase SET7/9 N-terminal domain"/>
    <property type="match status" value="1"/>
</dbReference>
<feature type="compositionally biased region" description="Basic and acidic residues" evidence="4">
    <location>
        <begin position="111"/>
        <end position="122"/>
    </location>
</feature>
<evidence type="ECO:0000256" key="1">
    <source>
        <dbReference type="ARBA" id="ARBA00004316"/>
    </source>
</evidence>
<comment type="subcellular location">
    <subcellularLocation>
        <location evidence="1">Cell projection</location>
    </subcellularLocation>
</comment>
<keyword evidence="3" id="KW-0966">Cell projection</keyword>
<dbReference type="InterPro" id="IPR003409">
    <property type="entry name" value="MORN"/>
</dbReference>
<dbReference type="Proteomes" id="UP000007799">
    <property type="component" value="Unassembled WGS sequence"/>
</dbReference>
<keyword evidence="6" id="KW-1185">Reference proteome</keyword>
<name>F2UGS8_SALR5</name>
<dbReference type="OrthoDB" id="406044at2759"/>
<organism evidence="6">
    <name type="scientific">Salpingoeca rosetta (strain ATCC 50818 / BSB-021)</name>
    <dbReference type="NCBI Taxonomy" id="946362"/>
    <lineage>
        <taxon>Eukaryota</taxon>
        <taxon>Choanoflagellata</taxon>
        <taxon>Craspedida</taxon>
        <taxon>Salpingoecidae</taxon>
        <taxon>Salpingoeca</taxon>
    </lineage>
</organism>
<dbReference type="GeneID" id="16072309"/>
<dbReference type="eggNOG" id="KOG0231">
    <property type="taxonomic scope" value="Eukaryota"/>
</dbReference>
<dbReference type="RefSeq" id="XP_004991749.1">
    <property type="nucleotide sequence ID" value="XM_004991692.1"/>
</dbReference>
<sequence length="153" mass="16423">MAEGIHEVKYDDGDIYKGHWNGDGKRDGLGVLKFADDTTYKGEFSNGMNSGYGVLTFADGSKYEGQFSDGKYHGYGVFSGKDGMKYEGEFNDGKANGAGKVTFPDGSPGRPRQEGTFQDRKLVTGGKQAAAVRQAQDAQQMAQQKASEAAALK</sequence>
<evidence type="ECO:0000256" key="2">
    <source>
        <dbReference type="ARBA" id="ARBA00022737"/>
    </source>
</evidence>
<protein>
    <submittedName>
        <fullName evidence="5">MORN repeat-containing protein 4</fullName>
    </submittedName>
</protein>
<dbReference type="Pfam" id="PF02493">
    <property type="entry name" value="MORN"/>
    <property type="match status" value="4"/>
</dbReference>
<feature type="compositionally biased region" description="Low complexity" evidence="4">
    <location>
        <begin position="128"/>
        <end position="146"/>
    </location>
</feature>
<gene>
    <name evidence="5" type="ORF">PTSG_07947</name>
</gene>
<evidence type="ECO:0000256" key="4">
    <source>
        <dbReference type="SAM" id="MobiDB-lite"/>
    </source>
</evidence>
<dbReference type="OMA" id="YWYNGRV"/>
<dbReference type="InterPro" id="IPR052315">
    <property type="entry name" value="MORN4"/>
</dbReference>
<dbReference type="KEGG" id="sre:PTSG_07947"/>
<evidence type="ECO:0000313" key="6">
    <source>
        <dbReference type="Proteomes" id="UP000007799"/>
    </source>
</evidence>
<feature type="region of interest" description="Disordered" evidence="4">
    <location>
        <begin position="95"/>
        <end position="153"/>
    </location>
</feature>
<dbReference type="PANTHER" id="PTHR46614:SF1">
    <property type="entry name" value="MORN REPEAT-CONTAINING PROTEIN 4"/>
    <property type="match status" value="1"/>
</dbReference>
<dbReference type="EMBL" id="GL832973">
    <property type="protein sequence ID" value="EGD75828.1"/>
    <property type="molecule type" value="Genomic_DNA"/>
</dbReference>
<evidence type="ECO:0000313" key="5">
    <source>
        <dbReference type="EMBL" id="EGD75828.1"/>
    </source>
</evidence>
<dbReference type="SMART" id="SM00698">
    <property type="entry name" value="MORN"/>
    <property type="match status" value="4"/>
</dbReference>
<dbReference type="GO" id="GO:0042995">
    <property type="term" value="C:cell projection"/>
    <property type="evidence" value="ECO:0007669"/>
    <property type="project" value="UniProtKB-SubCell"/>
</dbReference>